<keyword evidence="2" id="KW-1185">Reference proteome</keyword>
<organism evidence="1 2">
    <name type="scientific">Brachionus plicatilis</name>
    <name type="common">Marine rotifer</name>
    <name type="synonym">Brachionus muelleri</name>
    <dbReference type="NCBI Taxonomy" id="10195"/>
    <lineage>
        <taxon>Eukaryota</taxon>
        <taxon>Metazoa</taxon>
        <taxon>Spiralia</taxon>
        <taxon>Gnathifera</taxon>
        <taxon>Rotifera</taxon>
        <taxon>Eurotatoria</taxon>
        <taxon>Monogononta</taxon>
        <taxon>Pseudotrocha</taxon>
        <taxon>Ploima</taxon>
        <taxon>Brachionidae</taxon>
        <taxon>Brachionus</taxon>
    </lineage>
</organism>
<proteinExistence type="predicted"/>
<dbReference type="Proteomes" id="UP000276133">
    <property type="component" value="Unassembled WGS sequence"/>
</dbReference>
<protein>
    <submittedName>
        <fullName evidence="1">Uncharacterized protein</fullName>
    </submittedName>
</protein>
<dbReference type="AlphaFoldDB" id="A0A3M7STV2"/>
<sequence>MFALNQIFRLIEIYLSSVSIHRTQRYCYHAKSFIMHNKFSIVPKRYSYQIKLKKIIWFKRLELKLRD</sequence>
<comment type="caution">
    <text evidence="1">The sequence shown here is derived from an EMBL/GenBank/DDBJ whole genome shotgun (WGS) entry which is preliminary data.</text>
</comment>
<name>A0A3M7STV2_BRAPC</name>
<reference evidence="1 2" key="1">
    <citation type="journal article" date="2018" name="Sci. Rep.">
        <title>Genomic signatures of local adaptation to the degree of environmental predictability in rotifers.</title>
        <authorList>
            <person name="Franch-Gras L."/>
            <person name="Hahn C."/>
            <person name="Garcia-Roger E.M."/>
            <person name="Carmona M.J."/>
            <person name="Serra M."/>
            <person name="Gomez A."/>
        </authorList>
    </citation>
    <scope>NUCLEOTIDE SEQUENCE [LARGE SCALE GENOMIC DNA]</scope>
    <source>
        <strain evidence="1">HYR1</strain>
    </source>
</reference>
<gene>
    <name evidence="1" type="ORF">BpHYR1_041665</name>
</gene>
<evidence type="ECO:0000313" key="2">
    <source>
        <dbReference type="Proteomes" id="UP000276133"/>
    </source>
</evidence>
<accession>A0A3M7STV2</accession>
<evidence type="ECO:0000313" key="1">
    <source>
        <dbReference type="EMBL" id="RNA38988.1"/>
    </source>
</evidence>
<dbReference type="EMBL" id="REGN01000798">
    <property type="protein sequence ID" value="RNA38988.1"/>
    <property type="molecule type" value="Genomic_DNA"/>
</dbReference>